<proteinExistence type="predicted"/>
<dbReference type="Proteomes" id="UP001597448">
    <property type="component" value="Unassembled WGS sequence"/>
</dbReference>
<protein>
    <submittedName>
        <fullName evidence="1">DUF6809 family protein</fullName>
    </submittedName>
</protein>
<name>A0ABW5FFW4_9BACL</name>
<comment type="caution">
    <text evidence="1">The sequence shown here is derived from an EMBL/GenBank/DDBJ whole genome shotgun (WGS) entry which is preliminary data.</text>
</comment>
<reference evidence="2" key="1">
    <citation type="journal article" date="2019" name="Int. J. Syst. Evol. Microbiol.">
        <title>The Global Catalogue of Microorganisms (GCM) 10K type strain sequencing project: providing services to taxonomists for standard genome sequencing and annotation.</title>
        <authorList>
            <consortium name="The Broad Institute Genomics Platform"/>
            <consortium name="The Broad Institute Genome Sequencing Center for Infectious Disease"/>
            <person name="Wu L."/>
            <person name="Ma J."/>
        </authorList>
    </citation>
    <scope>NUCLEOTIDE SEQUENCE [LARGE SCALE GENOMIC DNA]</scope>
    <source>
        <strain evidence="2">CCM 8725</strain>
    </source>
</reference>
<dbReference type="EMBL" id="JBHUKY010000051">
    <property type="protein sequence ID" value="MFD2412826.1"/>
    <property type="molecule type" value="Genomic_DNA"/>
</dbReference>
<sequence length="110" mass="12615">MSLLEDLYYGKICPNEQICLNDPEYVQNSKLISERIHILQAKLSPEDFNVLEEVMDLNSLLISISSASAYTLGFRMGAAMLVEVLEHNEKPIQAKEKLIFEQIKSDRREL</sequence>
<organism evidence="1 2">
    <name type="scientific">Paenibacillus rhizoplanae</name>
    <dbReference type="NCBI Taxonomy" id="1917181"/>
    <lineage>
        <taxon>Bacteria</taxon>
        <taxon>Bacillati</taxon>
        <taxon>Bacillota</taxon>
        <taxon>Bacilli</taxon>
        <taxon>Bacillales</taxon>
        <taxon>Paenibacillaceae</taxon>
        <taxon>Paenibacillus</taxon>
    </lineage>
</organism>
<dbReference type="RefSeq" id="WP_209992665.1">
    <property type="nucleotide sequence ID" value="NZ_JBHSVQ010000001.1"/>
</dbReference>
<accession>A0ABW5FFW4</accession>
<keyword evidence="2" id="KW-1185">Reference proteome</keyword>
<evidence type="ECO:0000313" key="1">
    <source>
        <dbReference type="EMBL" id="MFD2412826.1"/>
    </source>
</evidence>
<gene>
    <name evidence="1" type="ORF">ACFSX3_23370</name>
</gene>
<evidence type="ECO:0000313" key="2">
    <source>
        <dbReference type="Proteomes" id="UP001597448"/>
    </source>
</evidence>
<dbReference type="InterPro" id="IPR049215">
    <property type="entry name" value="DUF6809"/>
</dbReference>
<dbReference type="Pfam" id="PF20648">
    <property type="entry name" value="DUF6809"/>
    <property type="match status" value="1"/>
</dbReference>